<comment type="similarity">
    <text evidence="1">Belongs to the GLMP family.</text>
</comment>
<dbReference type="Pfam" id="PF15065">
    <property type="entry name" value="NCU-G1"/>
    <property type="match status" value="1"/>
</dbReference>
<evidence type="ECO:0000256" key="2">
    <source>
        <dbReference type="ARBA" id="ARBA00022692"/>
    </source>
</evidence>
<feature type="signal peptide" evidence="12">
    <location>
        <begin position="1"/>
        <end position="19"/>
    </location>
</feature>
<keyword evidence="4 11" id="KW-1133">Transmembrane helix</keyword>
<dbReference type="Ensembl" id="ENSLLET00000024537.1">
    <property type="protein sequence ID" value="ENSLLEP00000023632.1"/>
    <property type="gene ID" value="ENSLLEG00000015028.1"/>
</dbReference>
<keyword evidence="2 11" id="KW-0812">Transmembrane</keyword>
<evidence type="ECO:0000256" key="7">
    <source>
        <dbReference type="ARBA" id="ARBA00023228"/>
    </source>
</evidence>
<keyword evidence="14" id="KW-1185">Reference proteome</keyword>
<keyword evidence="6" id="KW-0325">Glycoprotein</keyword>
<sequence length="403" mass="44277">MLSMSAGLCVAVLCALTAGLGVRGEHAEYRRRASLESVPGEDTSMNILHIRAVDNSSTIHYVWSSIGAPAVLLVYTSSPSSQLNVNWTQLTSPTPYGAITIEPASSVLYSTALLFTRIFEYQDVNNTADFSGTPEKYFYPAYDLSEFSWDDANATVNASSLTANLTGRAESHSFQNGSLTFRISAYDGPGRDKVSPRLLHNANCSKFEFLLSQVKPRGNNSRFALEMVTLEKKAGRKSMQSVRSIDDEYTPTIFEVAQLVPHTPNSSHAQGYFQWKSVAYGSTSGKREDSLPCQHYILKSLNESVEFPSVVHAFFGEDLLETYNVEAFNVSFGIADGDFYDKYNFMSWSALIGYGTPPKDSFSILVISIMGVALGLPVLLLLLGAGVVLKLKNRVYSSYEPIN</sequence>
<evidence type="ECO:0000313" key="13">
    <source>
        <dbReference type="Ensembl" id="ENSLLEP00000023632.1"/>
    </source>
</evidence>
<accession>A0A8C5PJJ0</accession>
<dbReference type="GeneTree" id="ENSGT00390000005131"/>
<proteinExistence type="inferred from homology"/>
<keyword evidence="3 12" id="KW-0732">Signal</keyword>
<evidence type="ECO:0000256" key="11">
    <source>
        <dbReference type="SAM" id="Phobius"/>
    </source>
</evidence>
<keyword evidence="7" id="KW-0458">Lysosome</keyword>
<protein>
    <submittedName>
        <fullName evidence="13">Glycosylated lysosomal membrane protein</fullName>
    </submittedName>
</protein>
<comment type="function">
    <text evidence="8">Required to protect lysosomal transporter MFSD1 from lysosomal proteolysis and for MFSD1 lysosomal localization.</text>
</comment>
<dbReference type="PANTHER" id="PTHR31981:SF1">
    <property type="entry name" value="GLYCOSYLATED LYSOSOMAL MEMBRANE PROTEIN"/>
    <property type="match status" value="1"/>
</dbReference>
<dbReference type="GO" id="GO:0005765">
    <property type="term" value="C:lysosomal membrane"/>
    <property type="evidence" value="ECO:0007669"/>
    <property type="project" value="UniProtKB-SubCell"/>
</dbReference>
<evidence type="ECO:0000256" key="6">
    <source>
        <dbReference type="ARBA" id="ARBA00023180"/>
    </source>
</evidence>
<evidence type="ECO:0000256" key="9">
    <source>
        <dbReference type="ARBA" id="ARBA00024189"/>
    </source>
</evidence>
<reference evidence="13" key="2">
    <citation type="submission" date="2025-09" db="UniProtKB">
        <authorList>
            <consortium name="Ensembl"/>
        </authorList>
    </citation>
    <scope>IDENTIFICATION</scope>
</reference>
<dbReference type="OrthoDB" id="6264340at2759"/>
<evidence type="ECO:0000256" key="8">
    <source>
        <dbReference type="ARBA" id="ARBA00024176"/>
    </source>
</evidence>
<feature type="chain" id="PRO_5034727529" evidence="12">
    <location>
        <begin position="20"/>
        <end position="403"/>
    </location>
</feature>
<dbReference type="PANTHER" id="PTHR31981">
    <property type="entry name" value="GLYCOSYLATED LYSOSOMAL MEMBRANE PROTEIN"/>
    <property type="match status" value="1"/>
</dbReference>
<organism evidence="13 14">
    <name type="scientific">Leptobrachium leishanense</name>
    <name type="common">Leishan spiny toad</name>
    <dbReference type="NCBI Taxonomy" id="445787"/>
    <lineage>
        <taxon>Eukaryota</taxon>
        <taxon>Metazoa</taxon>
        <taxon>Chordata</taxon>
        <taxon>Craniata</taxon>
        <taxon>Vertebrata</taxon>
        <taxon>Euteleostomi</taxon>
        <taxon>Amphibia</taxon>
        <taxon>Batrachia</taxon>
        <taxon>Anura</taxon>
        <taxon>Pelobatoidea</taxon>
        <taxon>Megophryidae</taxon>
        <taxon>Leptobrachium</taxon>
    </lineage>
</organism>
<dbReference type="Proteomes" id="UP000694569">
    <property type="component" value="Unplaced"/>
</dbReference>
<name>A0A8C5PJJ0_9ANUR</name>
<evidence type="ECO:0000313" key="14">
    <source>
        <dbReference type="Proteomes" id="UP000694569"/>
    </source>
</evidence>
<gene>
    <name evidence="13" type="primary">GLMP</name>
</gene>
<feature type="transmembrane region" description="Helical" evidence="11">
    <location>
        <begin position="362"/>
        <end position="389"/>
    </location>
</feature>
<evidence type="ECO:0000256" key="4">
    <source>
        <dbReference type="ARBA" id="ARBA00022989"/>
    </source>
</evidence>
<reference evidence="13" key="1">
    <citation type="submission" date="2025-08" db="UniProtKB">
        <authorList>
            <consortium name="Ensembl"/>
        </authorList>
    </citation>
    <scope>IDENTIFICATION</scope>
</reference>
<dbReference type="AlphaFoldDB" id="A0A8C5PJJ0"/>
<evidence type="ECO:0000256" key="5">
    <source>
        <dbReference type="ARBA" id="ARBA00023136"/>
    </source>
</evidence>
<comment type="subcellular location">
    <subcellularLocation>
        <location evidence="9">Lysosome membrane</location>
        <topology evidence="9">Single-pass type I membrane protein</topology>
        <orientation evidence="9">Lumenal side</orientation>
    </subcellularLocation>
</comment>
<evidence type="ECO:0000256" key="12">
    <source>
        <dbReference type="SAM" id="SignalP"/>
    </source>
</evidence>
<comment type="subunit">
    <text evidence="10">Interacts (via lumenal domain) with lysosomal protein MFSD1; the interaction starts while both proteins are still in the endoplasmic reticulum and is required for stabilization of MFSD1 in lysosomes but has no direct effect on its targeting to lysosomes or transporter activity.</text>
</comment>
<keyword evidence="5 11" id="KW-0472">Membrane</keyword>
<evidence type="ECO:0000256" key="1">
    <source>
        <dbReference type="ARBA" id="ARBA00010599"/>
    </source>
</evidence>
<dbReference type="InterPro" id="IPR029382">
    <property type="entry name" value="NCU-G1"/>
</dbReference>
<evidence type="ECO:0000256" key="10">
    <source>
        <dbReference type="ARBA" id="ARBA00044960"/>
    </source>
</evidence>
<evidence type="ECO:0000256" key="3">
    <source>
        <dbReference type="ARBA" id="ARBA00022729"/>
    </source>
</evidence>